<comment type="caution">
    <text evidence="1">The sequence shown here is derived from an EMBL/GenBank/DDBJ whole genome shotgun (WGS) entry which is preliminary data.</text>
</comment>
<sequence>MGAEGHHTDHKTTRMSISLEGFCSWTIMQYPTQQATQKNTFVAWGGSDWFIRPEAPILPHQTFTISLHWSQHFREANSEAMKRCCGL</sequence>
<dbReference type="Proteomes" id="UP000499080">
    <property type="component" value="Unassembled WGS sequence"/>
</dbReference>
<evidence type="ECO:0000313" key="2">
    <source>
        <dbReference type="Proteomes" id="UP000499080"/>
    </source>
</evidence>
<protein>
    <submittedName>
        <fullName evidence="1">Uncharacterized protein</fullName>
    </submittedName>
</protein>
<accession>A0A4Y2D9S7</accession>
<organism evidence="1 2">
    <name type="scientific">Araneus ventricosus</name>
    <name type="common">Orbweaver spider</name>
    <name type="synonym">Epeira ventricosa</name>
    <dbReference type="NCBI Taxonomy" id="182803"/>
    <lineage>
        <taxon>Eukaryota</taxon>
        <taxon>Metazoa</taxon>
        <taxon>Ecdysozoa</taxon>
        <taxon>Arthropoda</taxon>
        <taxon>Chelicerata</taxon>
        <taxon>Arachnida</taxon>
        <taxon>Araneae</taxon>
        <taxon>Araneomorphae</taxon>
        <taxon>Entelegynae</taxon>
        <taxon>Araneoidea</taxon>
        <taxon>Araneidae</taxon>
        <taxon>Araneus</taxon>
    </lineage>
</organism>
<proteinExistence type="predicted"/>
<evidence type="ECO:0000313" key="1">
    <source>
        <dbReference type="EMBL" id="GBM12325.1"/>
    </source>
</evidence>
<gene>
    <name evidence="1" type="ORF">AVEN_116769_1</name>
</gene>
<dbReference type="AlphaFoldDB" id="A0A4Y2D9S7"/>
<keyword evidence="2" id="KW-1185">Reference proteome</keyword>
<dbReference type="EMBL" id="BGPR01000312">
    <property type="protein sequence ID" value="GBM12325.1"/>
    <property type="molecule type" value="Genomic_DNA"/>
</dbReference>
<name>A0A4Y2D9S7_ARAVE</name>
<reference evidence="1 2" key="1">
    <citation type="journal article" date="2019" name="Sci. Rep.">
        <title>Orb-weaving spider Araneus ventricosus genome elucidates the spidroin gene catalogue.</title>
        <authorList>
            <person name="Kono N."/>
            <person name="Nakamura H."/>
            <person name="Ohtoshi R."/>
            <person name="Moran D.A.P."/>
            <person name="Shinohara A."/>
            <person name="Yoshida Y."/>
            <person name="Fujiwara M."/>
            <person name="Mori M."/>
            <person name="Tomita M."/>
            <person name="Arakawa K."/>
        </authorList>
    </citation>
    <scope>NUCLEOTIDE SEQUENCE [LARGE SCALE GENOMIC DNA]</scope>
</reference>